<dbReference type="Pfam" id="PF16344">
    <property type="entry name" value="FecR_C"/>
    <property type="match status" value="1"/>
</dbReference>
<dbReference type="Proteomes" id="UP000576368">
    <property type="component" value="Unassembled WGS sequence"/>
</dbReference>
<reference evidence="4 6" key="2">
    <citation type="submission" date="2020-03" db="EMBL/GenBank/DDBJ databases">
        <title>Genomic Encyclopedia of Type Strains, Phase IV (KMG-IV): sequencing the most valuable type-strain genomes for metagenomic binning, comparative biology and taxonomic classification.</title>
        <authorList>
            <person name="Goeker M."/>
        </authorList>
    </citation>
    <scope>NUCLEOTIDE SEQUENCE [LARGE SCALE GENOMIC DNA]</scope>
    <source>
        <strain evidence="4 6">DSM 105722</strain>
    </source>
</reference>
<sequence>MENQIWEIISAAINGEILGIAEEERLLRWMNESPEHRAIYLKLKKHYRAYRNESKIDIDMAYEKYLDGVAKRRRKRQLRVYRYIGYAACIMFVLFAASIGFYRDVLFPSDNIVQNSEIRMGEAKALLTLASGEQVPLYAGKNVRLRETGGLISNEDKVLAYMVGDTLPVAEKIKYNTLEIPRGGEYKLILGDGSAVWLNSDSRLVYPVAFGAEERRVVLEGEGYFEVAKDAKRPFIVVTKKGLDVRVLGTSFNVTAYEDTGEVIATLVEGSVEVGGGACPTEMLKPGEQAVYDWQSGVLDRREVDVRLYTSWKDGYYMFEMERLDDMMNTLARWYNMDVLFEDDALREVRYSGRVKRYGNIQEFLDALKLTHDVDFKIKERTVTVMNKKTGNNSLYSQFVVCLSC</sequence>
<keyword evidence="1" id="KW-0812">Transmembrane</keyword>
<name>A0A7X6BKP2_9BACT</name>
<dbReference type="PANTHER" id="PTHR30273:SF2">
    <property type="entry name" value="PROTEIN FECR"/>
    <property type="match status" value="1"/>
</dbReference>
<dbReference type="FunFam" id="2.60.120.1440:FF:000001">
    <property type="entry name" value="Putative anti-sigma factor"/>
    <property type="match status" value="1"/>
</dbReference>
<dbReference type="Gene3D" id="3.55.50.30">
    <property type="match status" value="1"/>
</dbReference>
<dbReference type="InterPro" id="IPR006860">
    <property type="entry name" value="FecR"/>
</dbReference>
<evidence type="ECO:0000259" key="2">
    <source>
        <dbReference type="Pfam" id="PF04773"/>
    </source>
</evidence>
<evidence type="ECO:0000313" key="4">
    <source>
        <dbReference type="EMBL" id="NJC19664.1"/>
    </source>
</evidence>
<dbReference type="EMBL" id="JAATLI010000012">
    <property type="protein sequence ID" value="NJC19664.1"/>
    <property type="molecule type" value="Genomic_DNA"/>
</dbReference>
<reference evidence="5 7" key="1">
    <citation type="submission" date="2019-09" db="EMBL/GenBank/DDBJ databases">
        <title>Butyricimonas paravirosa DSM 105722 (=214-4 = JCM 18677 = CCUG 65563).</title>
        <authorList>
            <person name="Le Roy T."/>
            <person name="Cani P.D."/>
        </authorList>
    </citation>
    <scope>NUCLEOTIDE SEQUENCE [LARGE SCALE GENOMIC DNA]</scope>
    <source>
        <strain evidence="5 7">DSM 105722</strain>
    </source>
</reference>
<dbReference type="GeneID" id="86890533"/>
<evidence type="ECO:0000256" key="1">
    <source>
        <dbReference type="SAM" id="Phobius"/>
    </source>
</evidence>
<feature type="domain" description="Protein FecR C-terminal" evidence="3">
    <location>
        <begin position="316"/>
        <end position="385"/>
    </location>
</feature>
<keyword evidence="1" id="KW-0472">Membrane</keyword>
<proteinExistence type="predicted"/>
<dbReference type="AlphaFoldDB" id="A0A7X6BKP2"/>
<protein>
    <submittedName>
        <fullName evidence="5">DUF4974 domain-containing protein</fullName>
    </submittedName>
    <submittedName>
        <fullName evidence="4">Ferric-dicitrate binding protein FerR (Iron transport regulator)</fullName>
    </submittedName>
</protein>
<evidence type="ECO:0000313" key="5">
    <source>
        <dbReference type="EMBL" id="WOF11578.1"/>
    </source>
</evidence>
<keyword evidence="1" id="KW-1133">Transmembrane helix</keyword>
<dbReference type="EMBL" id="CP043839">
    <property type="protein sequence ID" value="WOF11578.1"/>
    <property type="molecule type" value="Genomic_DNA"/>
</dbReference>
<evidence type="ECO:0000313" key="7">
    <source>
        <dbReference type="Proteomes" id="UP001302374"/>
    </source>
</evidence>
<dbReference type="InterPro" id="IPR032508">
    <property type="entry name" value="FecR_C"/>
</dbReference>
<dbReference type="RefSeq" id="WP_147344463.1">
    <property type="nucleotide sequence ID" value="NZ_BMPA01000011.1"/>
</dbReference>
<organism evidence="4 6">
    <name type="scientific">Butyricimonas paravirosa</name>
    <dbReference type="NCBI Taxonomy" id="1472417"/>
    <lineage>
        <taxon>Bacteria</taxon>
        <taxon>Pseudomonadati</taxon>
        <taxon>Bacteroidota</taxon>
        <taxon>Bacteroidia</taxon>
        <taxon>Bacteroidales</taxon>
        <taxon>Odoribacteraceae</taxon>
        <taxon>Butyricimonas</taxon>
    </lineage>
</organism>
<dbReference type="GO" id="GO:0016989">
    <property type="term" value="F:sigma factor antagonist activity"/>
    <property type="evidence" value="ECO:0007669"/>
    <property type="project" value="TreeGrafter"/>
</dbReference>
<gene>
    <name evidence="5" type="ORF">F1644_04510</name>
    <name evidence="4" type="ORF">GGR15_003300</name>
</gene>
<evidence type="ECO:0000259" key="3">
    <source>
        <dbReference type="Pfam" id="PF16344"/>
    </source>
</evidence>
<dbReference type="InterPro" id="IPR012373">
    <property type="entry name" value="Ferrdict_sens_TM"/>
</dbReference>
<dbReference type="PANTHER" id="PTHR30273">
    <property type="entry name" value="PERIPLASMIC SIGNAL SENSOR AND SIGMA FACTOR ACTIVATOR FECR-RELATED"/>
    <property type="match status" value="1"/>
</dbReference>
<accession>A0A7X6BKP2</accession>
<keyword evidence="7" id="KW-1185">Reference proteome</keyword>
<feature type="domain" description="FecR protein" evidence="2">
    <location>
        <begin position="178"/>
        <end position="273"/>
    </location>
</feature>
<feature type="transmembrane region" description="Helical" evidence="1">
    <location>
        <begin position="80"/>
        <end position="102"/>
    </location>
</feature>
<dbReference type="Gene3D" id="2.60.120.1440">
    <property type="match status" value="1"/>
</dbReference>
<evidence type="ECO:0000313" key="6">
    <source>
        <dbReference type="Proteomes" id="UP000576368"/>
    </source>
</evidence>
<dbReference type="Proteomes" id="UP001302374">
    <property type="component" value="Chromosome"/>
</dbReference>
<dbReference type="Pfam" id="PF04773">
    <property type="entry name" value="FecR"/>
    <property type="match status" value="1"/>
</dbReference>